<dbReference type="AlphaFoldDB" id="G8QMP1"/>
<dbReference type="RefSeq" id="WP_014235323.1">
    <property type="nucleotide sequence ID" value="NC_016616.1"/>
</dbReference>
<evidence type="ECO:0000313" key="1">
    <source>
        <dbReference type="EMBL" id="AEV24621.1"/>
    </source>
</evidence>
<organism evidence="1 2">
    <name type="scientific">Azospira oryzae (strain ATCC BAA-33 / DSM 13638 / PS)</name>
    <name type="common">Dechlorosoma suillum</name>
    <dbReference type="NCBI Taxonomy" id="640081"/>
    <lineage>
        <taxon>Bacteria</taxon>
        <taxon>Pseudomonadati</taxon>
        <taxon>Pseudomonadota</taxon>
        <taxon>Betaproteobacteria</taxon>
        <taxon>Rhodocyclales</taxon>
        <taxon>Rhodocyclaceae</taxon>
        <taxon>Azospira</taxon>
    </lineage>
</organism>
<dbReference type="KEGG" id="dsu:Dsui_0201"/>
<proteinExistence type="predicted"/>
<dbReference type="eggNOG" id="ENOG5030Q1I">
    <property type="taxonomic scope" value="Bacteria"/>
</dbReference>
<reference evidence="1 2" key="1">
    <citation type="journal article" date="2012" name="J. Bacteriol.">
        <title>Complete genome sequence of the anaerobic perchlorate-reducing bacterium Azospira suillum strain PS.</title>
        <authorList>
            <person name="Byrne-Bailey K.G."/>
            <person name="Coates J.D."/>
        </authorList>
    </citation>
    <scope>NUCLEOTIDE SEQUENCE [LARGE SCALE GENOMIC DNA]</scope>
    <source>
        <strain evidence="2">ATCC BAA-33 / DSM 13638 / PS</strain>
    </source>
</reference>
<dbReference type="EMBL" id="CP003153">
    <property type="protein sequence ID" value="AEV24621.1"/>
    <property type="molecule type" value="Genomic_DNA"/>
</dbReference>
<dbReference type="HOGENOM" id="CLU_095218_0_0_4"/>
<sequence length="255" mass="26784">MQLVFGAGDFFAVPLTDAQGNAISNPTPIQIGAMQEMSLDFAGELKELYGQKQFALSVARGKVKTTGKFKGAQIHGAALNSLFFGTGVTAGTMHAINTDGVGALIPASPYQITVTPPSSGTFVEDLGVLDSNAVPMTRVASAPATGQYSVSAGVYTFAAADTGKKVFINYRYSYSLTTAKRISLNNVAMGQAPAFKAYMQTTFNGKRALVILESVVSTKLQLLSTKIDDYSVPSVDFSANADSSGTTLGDIYVQE</sequence>
<accession>G8QMP1</accession>
<name>G8QMP1_AZOOP</name>
<dbReference type="STRING" id="640081.Dsui_0201"/>
<protein>
    <submittedName>
        <fullName evidence="1">Uncharacterized protein</fullName>
    </submittedName>
</protein>
<gene>
    <name evidence="1" type="ordered locus">Dsui_0201</name>
</gene>
<evidence type="ECO:0000313" key="2">
    <source>
        <dbReference type="Proteomes" id="UP000005633"/>
    </source>
</evidence>
<dbReference type="OrthoDB" id="6816093at2"/>
<dbReference type="Proteomes" id="UP000005633">
    <property type="component" value="Chromosome"/>
</dbReference>